<feature type="region of interest" description="Disordered" evidence="1">
    <location>
        <begin position="171"/>
        <end position="203"/>
    </location>
</feature>
<dbReference type="EMBL" id="JBHLWE010000079">
    <property type="protein sequence ID" value="MFC0342551.1"/>
    <property type="molecule type" value="Genomic_DNA"/>
</dbReference>
<proteinExistence type="predicted"/>
<evidence type="ECO:0000256" key="1">
    <source>
        <dbReference type="SAM" id="MobiDB-lite"/>
    </source>
</evidence>
<evidence type="ECO:0008006" key="4">
    <source>
        <dbReference type="Google" id="ProtNLM"/>
    </source>
</evidence>
<keyword evidence="3" id="KW-1185">Reference proteome</keyword>
<protein>
    <recommendedName>
        <fullName evidence="4">Helix-turn-helix domain-containing protein</fullName>
    </recommendedName>
</protein>
<evidence type="ECO:0000313" key="3">
    <source>
        <dbReference type="Proteomes" id="UP001589799"/>
    </source>
</evidence>
<accession>A0ABV6I903</accession>
<gene>
    <name evidence="2" type="ORF">ACFFII_17590</name>
</gene>
<dbReference type="RefSeq" id="WP_377700167.1">
    <property type="nucleotide sequence ID" value="NZ_JBHLWE010000079.1"/>
</dbReference>
<evidence type="ECO:0000313" key="2">
    <source>
        <dbReference type="EMBL" id="MFC0342551.1"/>
    </source>
</evidence>
<feature type="region of interest" description="Disordered" evidence="1">
    <location>
        <begin position="55"/>
        <end position="80"/>
    </location>
</feature>
<feature type="compositionally biased region" description="Basic and acidic residues" evidence="1">
    <location>
        <begin position="65"/>
        <end position="78"/>
    </location>
</feature>
<dbReference type="Proteomes" id="UP001589799">
    <property type="component" value="Unassembled WGS sequence"/>
</dbReference>
<organism evidence="2 3">
    <name type="scientific">Paracoccus niistensis</name>
    <dbReference type="NCBI Taxonomy" id="632935"/>
    <lineage>
        <taxon>Bacteria</taxon>
        <taxon>Pseudomonadati</taxon>
        <taxon>Pseudomonadota</taxon>
        <taxon>Alphaproteobacteria</taxon>
        <taxon>Rhodobacterales</taxon>
        <taxon>Paracoccaceae</taxon>
        <taxon>Paracoccus</taxon>
    </lineage>
</organism>
<feature type="compositionally biased region" description="Pro residues" evidence="1">
    <location>
        <begin position="174"/>
        <end position="192"/>
    </location>
</feature>
<reference evidence="2 3" key="1">
    <citation type="submission" date="2024-09" db="EMBL/GenBank/DDBJ databases">
        <authorList>
            <person name="Sun Q."/>
            <person name="Mori K."/>
        </authorList>
    </citation>
    <scope>NUCLEOTIDE SEQUENCE [LARGE SCALE GENOMIC DNA]</scope>
    <source>
        <strain evidence="2 3">KCTC 22789</strain>
    </source>
</reference>
<comment type="caution">
    <text evidence="2">The sequence shown here is derived from an EMBL/GenBank/DDBJ whole genome shotgun (WGS) entry which is preliminary data.</text>
</comment>
<name>A0ABV6I903_9RHOB</name>
<sequence>MSKLSLREAAKLAGRGKTTIHTAIHDGRLTAERNESGGYEIDPAELHRVFPLKADPDTGQFIDQRTPKDRQDSNDAERPSLSLALSRTATRTGRAGRALATAEQELVEALREIERLKTEAERETRHARELAEKEIGHLRETLEAERAAKAELAAAHAAHLADLRRELEQMRALMPPPAPSAPPAPDPTPAPSPSRRWWPWRRG</sequence>